<evidence type="ECO:0000313" key="2">
    <source>
        <dbReference type="Proteomes" id="UP001500851"/>
    </source>
</evidence>
<evidence type="ECO:0000313" key="1">
    <source>
        <dbReference type="EMBL" id="GAA1786276.1"/>
    </source>
</evidence>
<sequence>MASATDLFLSGDHEHAKQLVHAALIAQGFEVSLTPTRGFHARRGSQALTVLFGGLAGGKFQITFLIEFMVTEQGLLVARISRNMTGGALKGGAIGAVKTSNAFDETVARLQEALMRDGAFVSRLDHQ</sequence>
<reference evidence="1 2" key="1">
    <citation type="journal article" date="2019" name="Int. J. Syst. Evol. Microbiol.">
        <title>The Global Catalogue of Microorganisms (GCM) 10K type strain sequencing project: providing services to taxonomists for standard genome sequencing and annotation.</title>
        <authorList>
            <consortium name="The Broad Institute Genomics Platform"/>
            <consortium name="The Broad Institute Genome Sequencing Center for Infectious Disease"/>
            <person name="Wu L."/>
            <person name="Ma J."/>
        </authorList>
    </citation>
    <scope>NUCLEOTIDE SEQUENCE [LARGE SCALE GENOMIC DNA]</scope>
    <source>
        <strain evidence="1 2">JCM 14736</strain>
    </source>
</reference>
<dbReference type="RefSeq" id="WP_344030919.1">
    <property type="nucleotide sequence ID" value="NZ_BAAAOB010000001.1"/>
</dbReference>
<gene>
    <name evidence="1" type="ORF">GCM10009768_13930</name>
</gene>
<dbReference type="Proteomes" id="UP001500851">
    <property type="component" value="Unassembled WGS sequence"/>
</dbReference>
<accession>A0ABN2LFC2</accession>
<protein>
    <recommendedName>
        <fullName evidence="3">DUF4429 domain-containing protein</fullName>
    </recommendedName>
</protein>
<keyword evidence="2" id="KW-1185">Reference proteome</keyword>
<evidence type="ECO:0008006" key="3">
    <source>
        <dbReference type="Google" id="ProtNLM"/>
    </source>
</evidence>
<comment type="caution">
    <text evidence="1">The sequence shown here is derived from an EMBL/GenBank/DDBJ whole genome shotgun (WGS) entry which is preliminary data.</text>
</comment>
<name>A0ABN2LFC2_9MICO</name>
<proteinExistence type="predicted"/>
<organism evidence="1 2">
    <name type="scientific">Leucobacter iarius</name>
    <dbReference type="NCBI Taxonomy" id="333963"/>
    <lineage>
        <taxon>Bacteria</taxon>
        <taxon>Bacillati</taxon>
        <taxon>Actinomycetota</taxon>
        <taxon>Actinomycetes</taxon>
        <taxon>Micrococcales</taxon>
        <taxon>Microbacteriaceae</taxon>
        <taxon>Leucobacter</taxon>
    </lineage>
</organism>
<dbReference type="EMBL" id="BAAAOB010000001">
    <property type="protein sequence ID" value="GAA1786276.1"/>
    <property type="molecule type" value="Genomic_DNA"/>
</dbReference>